<dbReference type="STRING" id="1798384.A3D03_01420"/>
<dbReference type="PANTHER" id="PTHR42953:SF3">
    <property type="entry name" value="HIGH-AFFINITY ZINC UPTAKE SYSTEM PROTEIN ZNUA"/>
    <property type="match status" value="1"/>
</dbReference>
<keyword evidence="3" id="KW-0732">Signal</keyword>
<evidence type="ECO:0000313" key="6">
    <source>
        <dbReference type="Proteomes" id="UP000177092"/>
    </source>
</evidence>
<dbReference type="SUPFAM" id="SSF53807">
    <property type="entry name" value="Helical backbone' metal receptor"/>
    <property type="match status" value="1"/>
</dbReference>
<evidence type="ECO:0000313" key="5">
    <source>
        <dbReference type="EMBL" id="OGG21788.1"/>
    </source>
</evidence>
<sequence length="301" mass="33698">MKKITAVVIIVFITIAGIYLSRGFISPPEPKNRQSDKIRVVASFYPLYFFAGQIGGDKAEVINVTPFGAEPHAYEPTSMDMAEIENSRILIINGNFEPWIDKIKTNLAGKNIIIITAGEGLFSQKIPDPHVWLSPILAKREAEIILAGFIKSDSANREYYQKNANRLLISLEDLNKKYQQGLEFCQKKNIITSHTAFYYMAEEYGLTQTAIAGLSPDSEPSPKQIAEIADFAKKNTIDYIFFERLISPKLAETIADEIGAKTLLLDPLEGISQSEMSRGENYFTKMETNLTNLKLALQCNT</sequence>
<reference evidence="5 6" key="1">
    <citation type="journal article" date="2016" name="Nat. Commun.">
        <title>Thousands of microbial genomes shed light on interconnected biogeochemical processes in an aquifer system.</title>
        <authorList>
            <person name="Anantharaman K."/>
            <person name="Brown C.T."/>
            <person name="Hug L.A."/>
            <person name="Sharon I."/>
            <person name="Castelle C.J."/>
            <person name="Probst A.J."/>
            <person name="Thomas B.C."/>
            <person name="Singh A."/>
            <person name="Wilkins M.J."/>
            <person name="Karaoz U."/>
            <person name="Brodie E.L."/>
            <person name="Williams K.H."/>
            <person name="Hubbard S.S."/>
            <person name="Banfield J.F."/>
        </authorList>
    </citation>
    <scope>NUCLEOTIDE SEQUENCE [LARGE SCALE GENOMIC DNA]</scope>
</reference>
<dbReference type="InterPro" id="IPR006128">
    <property type="entry name" value="Lipoprotein_PsaA-like"/>
</dbReference>
<dbReference type="Gene3D" id="3.40.50.1980">
    <property type="entry name" value="Nitrogenase molybdenum iron protein domain"/>
    <property type="match status" value="2"/>
</dbReference>
<evidence type="ECO:0000256" key="3">
    <source>
        <dbReference type="ARBA" id="ARBA00022729"/>
    </source>
</evidence>
<dbReference type="PANTHER" id="PTHR42953">
    <property type="entry name" value="HIGH-AFFINITY ZINC UPTAKE SYSTEM PROTEIN ZNUA-RELATED"/>
    <property type="match status" value="1"/>
</dbReference>
<dbReference type="GO" id="GO:0007155">
    <property type="term" value="P:cell adhesion"/>
    <property type="evidence" value="ECO:0007669"/>
    <property type="project" value="InterPro"/>
</dbReference>
<evidence type="ECO:0000256" key="1">
    <source>
        <dbReference type="ARBA" id="ARBA00011028"/>
    </source>
</evidence>
<accession>A0A1F6AAS5</accession>
<dbReference type="InterPro" id="IPR006129">
    <property type="entry name" value="AdhesinB"/>
</dbReference>
<dbReference type="AlphaFoldDB" id="A0A1F6AAS5"/>
<dbReference type="Proteomes" id="UP000177092">
    <property type="component" value="Unassembled WGS sequence"/>
</dbReference>
<evidence type="ECO:0000256" key="4">
    <source>
        <dbReference type="RuleBase" id="RU003512"/>
    </source>
</evidence>
<dbReference type="InterPro" id="IPR006127">
    <property type="entry name" value="ZnuA-like"/>
</dbReference>
<dbReference type="GO" id="GO:0046872">
    <property type="term" value="F:metal ion binding"/>
    <property type="evidence" value="ECO:0007669"/>
    <property type="project" value="InterPro"/>
</dbReference>
<comment type="similarity">
    <text evidence="1 4">Belongs to the bacterial solute-binding protein 9 family.</text>
</comment>
<evidence type="ECO:0000256" key="2">
    <source>
        <dbReference type="ARBA" id="ARBA00022448"/>
    </source>
</evidence>
<protein>
    <recommendedName>
        <fullName evidence="7">ABC transporter substrate-binding protein</fullName>
    </recommendedName>
</protein>
<dbReference type="Pfam" id="PF01297">
    <property type="entry name" value="ZnuA"/>
    <property type="match status" value="1"/>
</dbReference>
<dbReference type="EMBL" id="MFJN01000016">
    <property type="protein sequence ID" value="OGG21788.1"/>
    <property type="molecule type" value="Genomic_DNA"/>
</dbReference>
<proteinExistence type="inferred from homology"/>
<dbReference type="InterPro" id="IPR050492">
    <property type="entry name" value="Bact_metal-bind_prot9"/>
</dbReference>
<dbReference type="PRINTS" id="PR00690">
    <property type="entry name" value="ADHESNFAMILY"/>
</dbReference>
<evidence type="ECO:0008006" key="7">
    <source>
        <dbReference type="Google" id="ProtNLM"/>
    </source>
</evidence>
<name>A0A1F6AAS5_9BACT</name>
<dbReference type="PRINTS" id="PR00691">
    <property type="entry name" value="ADHESINB"/>
</dbReference>
<organism evidence="5 6">
    <name type="scientific">Candidatus Gottesmanbacteria bacterium RIFCSPHIGHO2_02_FULL_40_13</name>
    <dbReference type="NCBI Taxonomy" id="1798384"/>
    <lineage>
        <taxon>Bacteria</taxon>
        <taxon>Candidatus Gottesmaniibacteriota</taxon>
    </lineage>
</organism>
<comment type="caution">
    <text evidence="5">The sequence shown here is derived from an EMBL/GenBank/DDBJ whole genome shotgun (WGS) entry which is preliminary data.</text>
</comment>
<dbReference type="GO" id="GO:0030001">
    <property type="term" value="P:metal ion transport"/>
    <property type="evidence" value="ECO:0007669"/>
    <property type="project" value="InterPro"/>
</dbReference>
<keyword evidence="2 4" id="KW-0813">Transport</keyword>
<gene>
    <name evidence="5" type="ORF">A3D03_01420</name>
</gene>